<dbReference type="EMBL" id="AGNL01020116">
    <property type="protein sequence ID" value="EJK61347.1"/>
    <property type="molecule type" value="Genomic_DNA"/>
</dbReference>
<evidence type="ECO:0000313" key="3">
    <source>
        <dbReference type="Proteomes" id="UP000266841"/>
    </source>
</evidence>
<keyword evidence="3" id="KW-1185">Reference proteome</keyword>
<comment type="caution">
    <text evidence="2">The sequence shown here is derived from an EMBL/GenBank/DDBJ whole genome shotgun (WGS) entry which is preliminary data.</text>
</comment>
<organism evidence="2 3">
    <name type="scientific">Thalassiosira oceanica</name>
    <name type="common">Marine diatom</name>
    <dbReference type="NCBI Taxonomy" id="159749"/>
    <lineage>
        <taxon>Eukaryota</taxon>
        <taxon>Sar</taxon>
        <taxon>Stramenopiles</taxon>
        <taxon>Ochrophyta</taxon>
        <taxon>Bacillariophyta</taxon>
        <taxon>Coscinodiscophyceae</taxon>
        <taxon>Thalassiosirophycidae</taxon>
        <taxon>Thalassiosirales</taxon>
        <taxon>Thalassiosiraceae</taxon>
        <taxon>Thalassiosira</taxon>
    </lineage>
</organism>
<feature type="region of interest" description="Disordered" evidence="1">
    <location>
        <begin position="144"/>
        <end position="205"/>
    </location>
</feature>
<name>K0SSU1_THAOC</name>
<feature type="region of interest" description="Disordered" evidence="1">
    <location>
        <begin position="31"/>
        <end position="51"/>
    </location>
</feature>
<feature type="non-terminal residue" evidence="2">
    <location>
        <position position="335"/>
    </location>
</feature>
<feature type="compositionally biased region" description="Polar residues" evidence="1">
    <location>
        <begin position="196"/>
        <end position="205"/>
    </location>
</feature>
<dbReference type="AlphaFoldDB" id="K0SSU1"/>
<accession>K0SSU1</accession>
<sequence length="335" mass="34946">MGGTSGPCFLSSGPRFLDPIQTSLLLWLKNGPLPSSSAHPEGPARGPPSSDIATISIAPAVQPDAVSAVGWVLDEADVLARTTTRPPRAGCRATLTNHRQETRGRKGVAAPIVAIVAGRRPTPVPPASRSHRLGSAEVAASLRYKARSAESGGPRTSGRRPESSGPGSSLGRRTRRGAAPHPVEDDAAAAAPHPTMITSKSYTPQRTYGACARGIGVRRRPPRRAGSSRDESHASTGVIERGMLWTRHSVLGFDVGGRVGISRADAVHEELASPAFAVEPRQARAIRAAQAVGLGGRAAVEPARRDVDRARQARRLAGEVGPGPGGGHGLLHRRV</sequence>
<gene>
    <name evidence="2" type="ORF">THAOC_18181</name>
</gene>
<evidence type="ECO:0000256" key="1">
    <source>
        <dbReference type="SAM" id="MobiDB-lite"/>
    </source>
</evidence>
<protein>
    <submittedName>
        <fullName evidence="2">Uncharacterized protein</fullName>
    </submittedName>
</protein>
<evidence type="ECO:0000313" key="2">
    <source>
        <dbReference type="EMBL" id="EJK61347.1"/>
    </source>
</evidence>
<proteinExistence type="predicted"/>
<dbReference type="Proteomes" id="UP000266841">
    <property type="component" value="Unassembled WGS sequence"/>
</dbReference>
<reference evidence="2 3" key="1">
    <citation type="journal article" date="2012" name="Genome Biol.">
        <title>Genome and low-iron response of an oceanic diatom adapted to chronic iron limitation.</title>
        <authorList>
            <person name="Lommer M."/>
            <person name="Specht M."/>
            <person name="Roy A.S."/>
            <person name="Kraemer L."/>
            <person name="Andreson R."/>
            <person name="Gutowska M.A."/>
            <person name="Wolf J."/>
            <person name="Bergner S.V."/>
            <person name="Schilhabel M.B."/>
            <person name="Klostermeier U.C."/>
            <person name="Beiko R.G."/>
            <person name="Rosenstiel P."/>
            <person name="Hippler M."/>
            <person name="Laroche J."/>
        </authorList>
    </citation>
    <scope>NUCLEOTIDE SEQUENCE [LARGE SCALE GENOMIC DNA]</scope>
    <source>
        <strain evidence="2 3">CCMP1005</strain>
    </source>
</reference>